<dbReference type="Pfam" id="PF00459">
    <property type="entry name" value="Inositol_P"/>
    <property type="match status" value="1"/>
</dbReference>
<proteinExistence type="predicted"/>
<dbReference type="GO" id="GO:0006020">
    <property type="term" value="P:inositol metabolic process"/>
    <property type="evidence" value="ECO:0007669"/>
    <property type="project" value="TreeGrafter"/>
</dbReference>
<name>A0A239ZN50_9STAP</name>
<protein>
    <recommendedName>
        <fullName evidence="3">inositol-phosphate phosphatase</fullName>
        <ecNumber evidence="3">3.1.3.25</ecNumber>
    </recommendedName>
</protein>
<dbReference type="GO" id="GO:0008934">
    <property type="term" value="F:inositol monophosphate 1-phosphatase activity"/>
    <property type="evidence" value="ECO:0007669"/>
    <property type="project" value="TreeGrafter"/>
</dbReference>
<comment type="cofactor">
    <cofactor evidence="2 7">
        <name>Mg(2+)</name>
        <dbReference type="ChEBI" id="CHEBI:18420"/>
    </cofactor>
</comment>
<dbReference type="AlphaFoldDB" id="A0A239ZN50"/>
<dbReference type="KEGG" id="sste:SAMEA4384403_1718"/>
<dbReference type="Proteomes" id="UP000242084">
    <property type="component" value="Chromosome 1"/>
</dbReference>
<keyword evidence="9" id="KW-1185">Reference proteome</keyword>
<dbReference type="GO" id="GO:0046854">
    <property type="term" value="P:phosphatidylinositol phosphate biosynthetic process"/>
    <property type="evidence" value="ECO:0007669"/>
    <property type="project" value="InterPro"/>
</dbReference>
<dbReference type="PROSITE" id="PS00629">
    <property type="entry name" value="IMP_1"/>
    <property type="match status" value="1"/>
</dbReference>
<evidence type="ECO:0000256" key="6">
    <source>
        <dbReference type="ARBA" id="ARBA00022842"/>
    </source>
</evidence>
<evidence type="ECO:0000256" key="2">
    <source>
        <dbReference type="ARBA" id="ARBA00001946"/>
    </source>
</evidence>
<dbReference type="SUPFAM" id="SSF56655">
    <property type="entry name" value="Carbohydrate phosphatase"/>
    <property type="match status" value="1"/>
</dbReference>
<dbReference type="PANTHER" id="PTHR20854:SF4">
    <property type="entry name" value="INOSITOL-1-MONOPHOSPHATASE-RELATED"/>
    <property type="match status" value="1"/>
</dbReference>
<dbReference type="InterPro" id="IPR020550">
    <property type="entry name" value="Inositol_monophosphatase_CS"/>
</dbReference>
<sequence>MEIYKFAYQIIEEAGRIIRDSIDDELHIETKSNPNDLVTNIDKETEAFLTKQILNTYPHHRILGEEGQGRDIEDEAGTIWIIDPIDGTLNFVHQQENFAISIGIFIDGVKYAGFVYDVMNKKMYHCKVGNGAWMNETQLKPLKNSELKSSLISTNPIWLTKDKLADIYKLIIDDARSTRAYGSAALDFANVAKGITSAYLTMRLHPWDFAGGLILVEEVGGVVTNQLGEPLNILEANSILIGNKSIHDELLSQYFLPHTSLLKKIHTERFKKNK</sequence>
<dbReference type="OrthoDB" id="9772456at2"/>
<dbReference type="GO" id="GO:0046872">
    <property type="term" value="F:metal ion binding"/>
    <property type="evidence" value="ECO:0007669"/>
    <property type="project" value="UniProtKB-KW"/>
</dbReference>
<dbReference type="FunFam" id="3.30.540.10:FF:000003">
    <property type="entry name" value="Inositol-1-monophosphatase"/>
    <property type="match status" value="1"/>
</dbReference>
<evidence type="ECO:0000313" key="8">
    <source>
        <dbReference type="EMBL" id="SNV72495.1"/>
    </source>
</evidence>
<accession>A0A239ZN50</accession>
<keyword evidence="6 7" id="KW-0460">Magnesium</keyword>
<feature type="binding site" evidence="7">
    <location>
        <position position="85"/>
    </location>
    <ligand>
        <name>Mg(2+)</name>
        <dbReference type="ChEBI" id="CHEBI:18420"/>
        <label>1</label>
        <note>catalytic</note>
    </ligand>
</feature>
<feature type="binding site" evidence="7">
    <location>
        <position position="86"/>
    </location>
    <ligand>
        <name>Mg(2+)</name>
        <dbReference type="ChEBI" id="CHEBI:18420"/>
        <label>1</label>
        <note>catalytic</note>
    </ligand>
</feature>
<keyword evidence="4 7" id="KW-0479">Metal-binding</keyword>
<dbReference type="InterPro" id="IPR000760">
    <property type="entry name" value="Inositol_monophosphatase-like"/>
</dbReference>
<feature type="binding site" evidence="7">
    <location>
        <position position="83"/>
    </location>
    <ligand>
        <name>Mg(2+)</name>
        <dbReference type="ChEBI" id="CHEBI:18420"/>
        <label>1</label>
        <note>catalytic</note>
    </ligand>
</feature>
<feature type="binding site" evidence="7">
    <location>
        <position position="208"/>
    </location>
    <ligand>
        <name>Mg(2+)</name>
        <dbReference type="ChEBI" id="CHEBI:18420"/>
        <label>1</label>
        <note>catalytic</note>
    </ligand>
</feature>
<evidence type="ECO:0000256" key="7">
    <source>
        <dbReference type="PIRSR" id="PIRSR600760-2"/>
    </source>
</evidence>
<dbReference type="GO" id="GO:0007165">
    <property type="term" value="P:signal transduction"/>
    <property type="evidence" value="ECO:0007669"/>
    <property type="project" value="TreeGrafter"/>
</dbReference>
<dbReference type="RefSeq" id="WP_095088634.1">
    <property type="nucleotide sequence ID" value="NZ_BMDM01000004.1"/>
</dbReference>
<dbReference type="InterPro" id="IPR020583">
    <property type="entry name" value="Inositol_monoP_metal-BS"/>
</dbReference>
<evidence type="ECO:0000256" key="3">
    <source>
        <dbReference type="ARBA" id="ARBA00013106"/>
    </source>
</evidence>
<dbReference type="EMBL" id="LT906462">
    <property type="protein sequence ID" value="SNV72495.1"/>
    <property type="molecule type" value="Genomic_DNA"/>
</dbReference>
<comment type="catalytic activity">
    <reaction evidence="1">
        <text>a myo-inositol phosphate + H2O = myo-inositol + phosphate</text>
        <dbReference type="Rhea" id="RHEA:24056"/>
        <dbReference type="ChEBI" id="CHEBI:15377"/>
        <dbReference type="ChEBI" id="CHEBI:17268"/>
        <dbReference type="ChEBI" id="CHEBI:43474"/>
        <dbReference type="ChEBI" id="CHEBI:84139"/>
        <dbReference type="EC" id="3.1.3.25"/>
    </reaction>
</comment>
<evidence type="ECO:0000313" key="9">
    <source>
        <dbReference type="Proteomes" id="UP000242084"/>
    </source>
</evidence>
<gene>
    <name evidence="8" type="primary">suhB</name>
    <name evidence="8" type="ORF">SAMEA4384403_01718</name>
</gene>
<evidence type="ECO:0000256" key="4">
    <source>
        <dbReference type="ARBA" id="ARBA00022723"/>
    </source>
</evidence>
<dbReference type="EC" id="3.1.3.25" evidence="3"/>
<dbReference type="PROSITE" id="PS00630">
    <property type="entry name" value="IMP_2"/>
    <property type="match status" value="1"/>
</dbReference>
<dbReference type="CDD" id="cd01637">
    <property type="entry name" value="IMPase_like"/>
    <property type="match status" value="1"/>
</dbReference>
<feature type="binding site" evidence="7">
    <location>
        <position position="65"/>
    </location>
    <ligand>
        <name>Mg(2+)</name>
        <dbReference type="ChEBI" id="CHEBI:18420"/>
        <label>1</label>
        <note>catalytic</note>
    </ligand>
</feature>
<evidence type="ECO:0000256" key="5">
    <source>
        <dbReference type="ARBA" id="ARBA00022801"/>
    </source>
</evidence>
<dbReference type="Gene3D" id="3.30.540.10">
    <property type="entry name" value="Fructose-1,6-Bisphosphatase, subunit A, domain 1"/>
    <property type="match status" value="1"/>
</dbReference>
<keyword evidence="5 8" id="KW-0378">Hydrolase</keyword>
<dbReference type="PRINTS" id="PR00377">
    <property type="entry name" value="IMPHPHTASES"/>
</dbReference>
<evidence type="ECO:0000256" key="1">
    <source>
        <dbReference type="ARBA" id="ARBA00001033"/>
    </source>
</evidence>
<dbReference type="PANTHER" id="PTHR20854">
    <property type="entry name" value="INOSITOL MONOPHOSPHATASE"/>
    <property type="match status" value="1"/>
</dbReference>
<organism evidence="8 9">
    <name type="scientific">Mammaliicoccus stepanovicii</name>
    <dbReference type="NCBI Taxonomy" id="643214"/>
    <lineage>
        <taxon>Bacteria</taxon>
        <taxon>Bacillati</taxon>
        <taxon>Bacillota</taxon>
        <taxon>Bacilli</taxon>
        <taxon>Bacillales</taxon>
        <taxon>Staphylococcaceae</taxon>
        <taxon>Mammaliicoccus</taxon>
    </lineage>
</organism>
<dbReference type="Gene3D" id="3.40.190.80">
    <property type="match status" value="1"/>
</dbReference>
<reference evidence="8 9" key="1">
    <citation type="submission" date="2017-06" db="EMBL/GenBank/DDBJ databases">
        <authorList>
            <consortium name="Pathogen Informatics"/>
        </authorList>
    </citation>
    <scope>NUCLEOTIDE SEQUENCE [LARGE SCALE GENOMIC DNA]</scope>
    <source>
        <strain evidence="8 9">NCTC13839</strain>
    </source>
</reference>